<protein>
    <submittedName>
        <fullName evidence="1">DUF6364 family protein</fullName>
    </submittedName>
</protein>
<keyword evidence="2" id="KW-1185">Reference proteome</keyword>
<evidence type="ECO:0000313" key="2">
    <source>
        <dbReference type="Proteomes" id="UP001236663"/>
    </source>
</evidence>
<name>A0ABT8C754_9BACT</name>
<sequence>MSTPTEKVTLSLNRELLEKMANRSKKKLSQYVRDLIQREASMEQEDFVISDEIAELKGLLKADKTDSKERVHKRAIEKMRNYDR</sequence>
<proteinExistence type="predicted"/>
<gene>
    <name evidence="1" type="ORF">QWZ15_06860</name>
</gene>
<dbReference type="InterPro" id="IPR045944">
    <property type="entry name" value="DUF6364"/>
</dbReference>
<dbReference type="EMBL" id="JAUFQS010000006">
    <property type="protein sequence ID" value="MDN3687541.1"/>
    <property type="molecule type" value="Genomic_DNA"/>
</dbReference>
<evidence type="ECO:0000313" key="1">
    <source>
        <dbReference type="EMBL" id="MDN3687541.1"/>
    </source>
</evidence>
<dbReference type="Proteomes" id="UP001236663">
    <property type="component" value="Unassembled WGS sequence"/>
</dbReference>
<dbReference type="RefSeq" id="WP_163385185.1">
    <property type="nucleotide sequence ID" value="NZ_JAUFQS010000006.1"/>
</dbReference>
<dbReference type="Pfam" id="PF19891">
    <property type="entry name" value="DUF6364"/>
    <property type="match status" value="1"/>
</dbReference>
<accession>A0ABT8C754</accession>
<organism evidence="1 2">
    <name type="scientific">Cyclobacterium jeungdonense</name>
    <dbReference type="NCBI Taxonomy" id="708087"/>
    <lineage>
        <taxon>Bacteria</taxon>
        <taxon>Pseudomonadati</taxon>
        <taxon>Bacteroidota</taxon>
        <taxon>Cytophagia</taxon>
        <taxon>Cytophagales</taxon>
        <taxon>Cyclobacteriaceae</taxon>
        <taxon>Cyclobacterium</taxon>
    </lineage>
</organism>
<comment type="caution">
    <text evidence="1">The sequence shown here is derived from an EMBL/GenBank/DDBJ whole genome shotgun (WGS) entry which is preliminary data.</text>
</comment>
<reference evidence="2" key="1">
    <citation type="journal article" date="2019" name="Int. J. Syst. Evol. Microbiol.">
        <title>The Global Catalogue of Microorganisms (GCM) 10K type strain sequencing project: providing services to taxonomists for standard genome sequencing and annotation.</title>
        <authorList>
            <consortium name="The Broad Institute Genomics Platform"/>
            <consortium name="The Broad Institute Genome Sequencing Center for Infectious Disease"/>
            <person name="Wu L."/>
            <person name="Ma J."/>
        </authorList>
    </citation>
    <scope>NUCLEOTIDE SEQUENCE [LARGE SCALE GENOMIC DNA]</scope>
    <source>
        <strain evidence="2">CECT 7706</strain>
    </source>
</reference>